<keyword evidence="1" id="KW-0472">Membrane</keyword>
<protein>
    <submittedName>
        <fullName evidence="2">Uncharacterized protein</fullName>
    </submittedName>
</protein>
<proteinExistence type="predicted"/>
<dbReference type="Proteomes" id="UP000694892">
    <property type="component" value="Chromosome 7L"/>
</dbReference>
<reference evidence="3" key="1">
    <citation type="journal article" date="2016" name="Nature">
        <title>Genome evolution in the allotetraploid frog Xenopus laevis.</title>
        <authorList>
            <person name="Session A.M."/>
            <person name="Uno Y."/>
            <person name="Kwon T."/>
            <person name="Chapman J.A."/>
            <person name="Toyoda A."/>
            <person name="Takahashi S."/>
            <person name="Fukui A."/>
            <person name="Hikosaka A."/>
            <person name="Suzuki A."/>
            <person name="Kondo M."/>
            <person name="van Heeringen S.J."/>
            <person name="Quigley I."/>
            <person name="Heinz S."/>
            <person name="Ogino H."/>
            <person name="Ochi H."/>
            <person name="Hellsten U."/>
            <person name="Lyons J.B."/>
            <person name="Simakov O."/>
            <person name="Putnam N."/>
            <person name="Stites J."/>
            <person name="Kuroki Y."/>
            <person name="Tanaka T."/>
            <person name="Michiue T."/>
            <person name="Watanabe M."/>
            <person name="Bogdanovic O."/>
            <person name="Lister R."/>
            <person name="Georgiou G."/>
            <person name="Paranjpe S.S."/>
            <person name="van Kruijsbergen I."/>
            <person name="Shu S."/>
            <person name="Carlson J."/>
            <person name="Kinoshita T."/>
            <person name="Ohta Y."/>
            <person name="Mawaribuchi S."/>
            <person name="Jenkins J."/>
            <person name="Grimwood J."/>
            <person name="Schmutz J."/>
            <person name="Mitros T."/>
            <person name="Mozaffari S.V."/>
            <person name="Suzuki Y."/>
            <person name="Haramoto Y."/>
            <person name="Yamamoto T.S."/>
            <person name="Takagi C."/>
            <person name="Heald R."/>
            <person name="Miller K."/>
            <person name="Haudenschild C."/>
            <person name="Kitzman J."/>
            <person name="Nakayama T."/>
            <person name="Izutsu Y."/>
            <person name="Robert J."/>
            <person name="Fortriede J."/>
            <person name="Burns K."/>
            <person name="Lotay V."/>
            <person name="Karimi K."/>
            <person name="Yasuoka Y."/>
            <person name="Dichmann D.S."/>
            <person name="Flajnik M.F."/>
            <person name="Houston D.W."/>
            <person name="Shendure J."/>
            <person name="DuPasquier L."/>
            <person name="Vize P.D."/>
            <person name="Zorn A.M."/>
            <person name="Ito M."/>
            <person name="Marcotte E.M."/>
            <person name="Wallingford J.B."/>
            <person name="Ito Y."/>
            <person name="Asashima M."/>
            <person name="Ueno N."/>
            <person name="Matsuda Y."/>
            <person name="Veenstra G.J."/>
            <person name="Fujiyama A."/>
            <person name="Harland R.M."/>
            <person name="Taira M."/>
            <person name="Rokhsar D.S."/>
        </authorList>
    </citation>
    <scope>NUCLEOTIDE SEQUENCE [LARGE SCALE GENOMIC DNA]</scope>
    <source>
        <strain evidence="3">J</strain>
    </source>
</reference>
<dbReference type="AlphaFoldDB" id="A0A974HB10"/>
<keyword evidence="1" id="KW-0812">Transmembrane</keyword>
<accession>A0A974HB10</accession>
<evidence type="ECO:0000313" key="2">
    <source>
        <dbReference type="EMBL" id="OCT71387.1"/>
    </source>
</evidence>
<organism evidence="2 3">
    <name type="scientific">Xenopus laevis</name>
    <name type="common">African clawed frog</name>
    <dbReference type="NCBI Taxonomy" id="8355"/>
    <lineage>
        <taxon>Eukaryota</taxon>
        <taxon>Metazoa</taxon>
        <taxon>Chordata</taxon>
        <taxon>Craniata</taxon>
        <taxon>Vertebrata</taxon>
        <taxon>Euteleostomi</taxon>
        <taxon>Amphibia</taxon>
        <taxon>Batrachia</taxon>
        <taxon>Anura</taxon>
        <taxon>Pipoidea</taxon>
        <taxon>Pipidae</taxon>
        <taxon>Xenopodinae</taxon>
        <taxon>Xenopus</taxon>
        <taxon>Xenopus</taxon>
    </lineage>
</organism>
<evidence type="ECO:0000256" key="1">
    <source>
        <dbReference type="SAM" id="Phobius"/>
    </source>
</evidence>
<name>A0A974HB10_XENLA</name>
<gene>
    <name evidence="2" type="ORF">XELAEV_18034367mg</name>
</gene>
<feature type="transmembrane region" description="Helical" evidence="1">
    <location>
        <begin position="12"/>
        <end position="33"/>
    </location>
</feature>
<evidence type="ECO:0000313" key="3">
    <source>
        <dbReference type="Proteomes" id="UP000694892"/>
    </source>
</evidence>
<dbReference type="EMBL" id="CM004478">
    <property type="protein sequence ID" value="OCT71387.1"/>
    <property type="molecule type" value="Genomic_DNA"/>
</dbReference>
<keyword evidence="1" id="KW-1133">Transmembrane helix</keyword>
<feature type="transmembrane region" description="Helical" evidence="1">
    <location>
        <begin position="45"/>
        <end position="65"/>
    </location>
</feature>
<sequence length="69" mass="7488">MNYGVDNVALKLLVLPIGNGTVIGVSLSLMGFYTGLKSSVIVVHLYDTLLFMAMKSLCLCVFLGYNRLS</sequence>